<dbReference type="EMBL" id="KJ123690">
    <property type="protein sequence ID" value="AHK06927.1"/>
    <property type="molecule type" value="Genomic_DNA"/>
</dbReference>
<protein>
    <submittedName>
        <fullName evidence="4">Immediate-early protein 2</fullName>
    </submittedName>
    <submittedName>
        <fullName evidence="3">U86</fullName>
    </submittedName>
</protein>
<sequence length="439" mass="50495">MSRCKSHCRNSPDSLTIVRRKKHKSGSSSISSSIEENCRSNSHIVTGKEKFTPFYYQSSRTRSSSSSSSSSSASLSCSKSTLKTCRKTQNRDNKQIKSKSDSKHKTTNMSSDYESNRHADVFRNSPEAGEKFPLHNSSPFNTHEQSNHSENAIDEEQKKAPNITTSHLHQKQNVKLHNTKKCKKKRPRDDDSDSSIKNFCKKRISGAQKTESEVSEIDDLCYRDYVRLKERKVSEKFKIHRGRVATKDFQKLFRNTMRAFEYKQIPKKPCNDKNLKEAVYNICCNGLSNNAAIIMYFTRSKKVAQNIKIMQKELMIRPNITVSEAFKMNHAPPKYYDKDEIKRFIQLQKQGPQELWDKFENNTTHDLFTRHSDVKTMIIYAATPIDFVGAVKTCNKYAKDNPKEIVLRVCSIIDGDNPISIYNPISKDFKSKFSTLSKC</sequence>
<feature type="compositionally biased region" description="Basic and acidic residues" evidence="1">
    <location>
        <begin position="89"/>
        <end position="104"/>
    </location>
</feature>
<evidence type="ECO:0000313" key="4">
    <source>
        <dbReference type="EMBL" id="AVI07400.1"/>
    </source>
</evidence>
<evidence type="ECO:0000259" key="2">
    <source>
        <dbReference type="Pfam" id="PF03361"/>
    </source>
</evidence>
<feature type="region of interest" description="Disordered" evidence="1">
    <location>
        <begin position="80"/>
        <end position="152"/>
    </location>
</feature>
<feature type="region of interest" description="Disordered" evidence="1">
    <location>
        <begin position="1"/>
        <end position="42"/>
    </location>
</feature>
<evidence type="ECO:0000313" key="6">
    <source>
        <dbReference type="Proteomes" id="UP000137820"/>
    </source>
</evidence>
<feature type="compositionally biased region" description="Basic residues" evidence="1">
    <location>
        <begin position="168"/>
        <end position="186"/>
    </location>
</feature>
<evidence type="ECO:0000313" key="3">
    <source>
        <dbReference type="EMBL" id="AHK06927.1"/>
    </source>
</evidence>
<accession>W8FLQ7</accession>
<reference evidence="3 6" key="1">
    <citation type="submission" date="2014-01" db="EMBL/GenBank/DDBJ databases">
        <title>Whole genome, population sequencing of HHV-6 reveals the presence of variability in laboratory grown viruses.</title>
        <authorList>
            <person name="Bhattacharjee B."/>
            <person name="Artiles A.B."/>
            <person name="Renzette N."/>
            <person name="Calvo-Calle M.J."/>
            <person name="Stern L.J."/>
            <person name="Kowalik T.F."/>
        </authorList>
    </citation>
    <scope>NUCLEOTIDE SEQUENCE [LARGE SCALE GENOMIC DNA]</scope>
    <source>
        <strain evidence="3">GS</strain>
    </source>
</reference>
<proteinExistence type="predicted"/>
<gene>
    <name evidence="3" type="primary">U86</name>
</gene>
<dbReference type="Proteomes" id="UP000137820">
    <property type="component" value="Segment"/>
</dbReference>
<evidence type="ECO:0000256" key="1">
    <source>
        <dbReference type="SAM" id="MobiDB-lite"/>
    </source>
</evidence>
<dbReference type="EMBL" id="MF994817">
    <property type="protein sequence ID" value="AVI07890.1"/>
    <property type="molecule type" value="Genomic_DNA"/>
</dbReference>
<dbReference type="EMBL" id="MF994813">
    <property type="protein sequence ID" value="AVI07400.1"/>
    <property type="molecule type" value="Genomic_DNA"/>
</dbReference>
<name>W8FLQ7_9BETA</name>
<feature type="compositionally biased region" description="Low complexity" evidence="1">
    <location>
        <begin position="26"/>
        <end position="42"/>
    </location>
</feature>
<evidence type="ECO:0000313" key="5">
    <source>
        <dbReference type="EMBL" id="AVI07890.1"/>
    </source>
</evidence>
<dbReference type="Pfam" id="PF03361">
    <property type="entry name" value="Herpes_IE2_3"/>
    <property type="match status" value="1"/>
</dbReference>
<dbReference type="InterPro" id="IPR005028">
    <property type="entry name" value="Herpes_IE2_3"/>
</dbReference>
<dbReference type="GO" id="GO:0006355">
    <property type="term" value="P:regulation of DNA-templated transcription"/>
    <property type="evidence" value="ECO:0007669"/>
    <property type="project" value="InterPro"/>
</dbReference>
<feature type="region of interest" description="Disordered" evidence="1">
    <location>
        <begin position="164"/>
        <end position="196"/>
    </location>
</feature>
<organism evidence="3 6">
    <name type="scientific">Human betaherpesvirus 6A</name>
    <dbReference type="NCBI Taxonomy" id="32603"/>
    <lineage>
        <taxon>Viruses</taxon>
        <taxon>Duplodnaviria</taxon>
        <taxon>Heunggongvirae</taxon>
        <taxon>Peploviricota</taxon>
        <taxon>Herviviricetes</taxon>
        <taxon>Herpesvirales</taxon>
        <taxon>Orthoherpesviridae</taxon>
        <taxon>Betaherpesvirinae</taxon>
        <taxon>Roseolovirus</taxon>
        <taxon>Roseolovirus humanbeta6a</taxon>
    </lineage>
</organism>
<feature type="domain" description="Herpesvirus intermediate/early protein 2/3 DNA-binding" evidence="2">
    <location>
        <begin position="266"/>
        <end position="427"/>
    </location>
</feature>
<feature type="compositionally biased region" description="Polar residues" evidence="1">
    <location>
        <begin position="135"/>
        <end position="150"/>
    </location>
</feature>
<reference evidence="4" key="2">
    <citation type="journal article" date="2018" name="J. Virol.">
        <title>Copy number heterogeneity, large origin tandem repeats, and interspecies recombination in HHV-6A and HHV-6B reference strains.</title>
        <authorList>
            <person name="Greninger A.L."/>
            <person name="Roychoudhury P."/>
            <person name="Makhsous N."/>
            <person name="Hanson D."/>
            <person name="Chase J."/>
            <person name="Krueger G."/>
            <person name="Xie H."/>
            <person name="Huang M.-L."/>
            <person name="Saunders L."/>
            <person name="Ablashi D."/>
            <person name="Koelle D.M."/>
            <person name="Cook L."/>
            <person name="Jerome K.R."/>
        </authorList>
    </citation>
    <scope>NUCLEOTIDE SEQUENCE</scope>
    <source>
        <strain evidence="4">ABI-HHV6A</strain>
        <strain evidence="5">CO3</strain>
    </source>
</reference>